<dbReference type="AlphaFoldDB" id="A0A382YK05"/>
<keyword evidence="2" id="KW-1133">Transmembrane helix</keyword>
<accession>A0A382YK05</accession>
<evidence type="ECO:0000256" key="1">
    <source>
        <dbReference type="SAM" id="MobiDB-lite"/>
    </source>
</evidence>
<feature type="transmembrane region" description="Helical" evidence="2">
    <location>
        <begin position="67"/>
        <end position="88"/>
    </location>
</feature>
<protein>
    <submittedName>
        <fullName evidence="3">Uncharacterized protein</fullName>
    </submittedName>
</protein>
<feature type="compositionally biased region" description="Low complexity" evidence="1">
    <location>
        <begin position="34"/>
        <end position="46"/>
    </location>
</feature>
<sequence>MDIPEELAGQTIECPACNASLAVPAIEAPPPATPQVQATTPQAASSKKSKSPPKASKSKKNKSRSPIIAAIGIACILIMGLVTYSFSWSSQNYSVTMDGETLYLEVNSDGSFMFSPPDGDHVFGNWETGGSNGKLIVCTGKARRSSVKIDIAYNKDTLKLISMSMDGTKMPSRILDKIYLKKTDVKIDSR</sequence>
<keyword evidence="2" id="KW-0812">Transmembrane</keyword>
<dbReference type="EMBL" id="UINC01176481">
    <property type="protein sequence ID" value="SVD83626.1"/>
    <property type="molecule type" value="Genomic_DNA"/>
</dbReference>
<feature type="region of interest" description="Disordered" evidence="1">
    <location>
        <begin position="28"/>
        <end position="62"/>
    </location>
</feature>
<name>A0A382YK05_9ZZZZ</name>
<reference evidence="3" key="1">
    <citation type="submission" date="2018-05" db="EMBL/GenBank/DDBJ databases">
        <authorList>
            <person name="Lanie J.A."/>
            <person name="Ng W.-L."/>
            <person name="Kazmierczak K.M."/>
            <person name="Andrzejewski T.M."/>
            <person name="Davidsen T.M."/>
            <person name="Wayne K.J."/>
            <person name="Tettelin H."/>
            <person name="Glass J.I."/>
            <person name="Rusch D."/>
            <person name="Podicherti R."/>
            <person name="Tsui H.-C.T."/>
            <person name="Winkler M.E."/>
        </authorList>
    </citation>
    <scope>NUCLEOTIDE SEQUENCE</scope>
</reference>
<evidence type="ECO:0000256" key="2">
    <source>
        <dbReference type="SAM" id="Phobius"/>
    </source>
</evidence>
<feature type="compositionally biased region" description="Basic residues" evidence="1">
    <location>
        <begin position="47"/>
        <end position="62"/>
    </location>
</feature>
<keyword evidence="2" id="KW-0472">Membrane</keyword>
<gene>
    <name evidence="3" type="ORF">METZ01_LOCUS436480</name>
</gene>
<evidence type="ECO:0000313" key="3">
    <source>
        <dbReference type="EMBL" id="SVD83626.1"/>
    </source>
</evidence>
<proteinExistence type="predicted"/>
<organism evidence="3">
    <name type="scientific">marine metagenome</name>
    <dbReference type="NCBI Taxonomy" id="408172"/>
    <lineage>
        <taxon>unclassified sequences</taxon>
        <taxon>metagenomes</taxon>
        <taxon>ecological metagenomes</taxon>
    </lineage>
</organism>